<keyword evidence="2" id="KW-1185">Reference proteome</keyword>
<organism evidence="1 2">
    <name type="scientific">Elysia marginata</name>
    <dbReference type="NCBI Taxonomy" id="1093978"/>
    <lineage>
        <taxon>Eukaryota</taxon>
        <taxon>Metazoa</taxon>
        <taxon>Spiralia</taxon>
        <taxon>Lophotrochozoa</taxon>
        <taxon>Mollusca</taxon>
        <taxon>Gastropoda</taxon>
        <taxon>Heterobranchia</taxon>
        <taxon>Euthyneura</taxon>
        <taxon>Panpulmonata</taxon>
        <taxon>Sacoglossa</taxon>
        <taxon>Placobranchoidea</taxon>
        <taxon>Plakobranchidae</taxon>
        <taxon>Elysia</taxon>
    </lineage>
</organism>
<evidence type="ECO:0000313" key="1">
    <source>
        <dbReference type="EMBL" id="GFR62671.1"/>
    </source>
</evidence>
<accession>A0AAV4EPM7</accession>
<evidence type="ECO:0000313" key="2">
    <source>
        <dbReference type="Proteomes" id="UP000762676"/>
    </source>
</evidence>
<dbReference type="EMBL" id="BMAT01003803">
    <property type="protein sequence ID" value="GFR62671.1"/>
    <property type="molecule type" value="Genomic_DNA"/>
</dbReference>
<comment type="caution">
    <text evidence="1">The sequence shown here is derived from an EMBL/GenBank/DDBJ whole genome shotgun (WGS) entry which is preliminary data.</text>
</comment>
<dbReference type="Proteomes" id="UP000762676">
    <property type="component" value="Unassembled WGS sequence"/>
</dbReference>
<proteinExistence type="predicted"/>
<gene>
    <name evidence="1" type="ORF">ElyMa_001877500</name>
</gene>
<protein>
    <submittedName>
        <fullName evidence="1">Uncharacterized protein</fullName>
    </submittedName>
</protein>
<dbReference type="AlphaFoldDB" id="A0AAV4EPM7"/>
<sequence>MQMVVVAVDDDDDDDHHHHDDDHDDDHDAWQNVRASVLRSGVCGFDSCHAAIALGKQLTLIFPIPPTCKLGTWLKRVHKICGIVNLGLGGSMAEWLARRTRDLEVAGSIPDHAMFQLAWESNLP</sequence>
<name>A0AAV4EPM7_9GAST</name>
<reference evidence="1 2" key="1">
    <citation type="journal article" date="2021" name="Elife">
        <title>Chloroplast acquisition without the gene transfer in kleptoplastic sea slugs, Plakobranchus ocellatus.</title>
        <authorList>
            <person name="Maeda T."/>
            <person name="Takahashi S."/>
            <person name="Yoshida T."/>
            <person name="Shimamura S."/>
            <person name="Takaki Y."/>
            <person name="Nagai Y."/>
            <person name="Toyoda A."/>
            <person name="Suzuki Y."/>
            <person name="Arimoto A."/>
            <person name="Ishii H."/>
            <person name="Satoh N."/>
            <person name="Nishiyama T."/>
            <person name="Hasebe M."/>
            <person name="Maruyama T."/>
            <person name="Minagawa J."/>
            <person name="Obokata J."/>
            <person name="Shigenobu S."/>
        </authorList>
    </citation>
    <scope>NUCLEOTIDE SEQUENCE [LARGE SCALE GENOMIC DNA]</scope>
</reference>